<dbReference type="PhylomeDB" id="B4HL94"/>
<reference evidence="2 3" key="1">
    <citation type="journal article" date="2007" name="Nature">
        <title>Evolution of genes and genomes on the Drosophila phylogeny.</title>
        <authorList>
            <consortium name="Drosophila 12 Genomes Consortium"/>
            <person name="Clark A.G."/>
            <person name="Eisen M.B."/>
            <person name="Smith D.R."/>
            <person name="Bergman C.M."/>
            <person name="Oliver B."/>
            <person name="Markow T.A."/>
            <person name="Kaufman T.C."/>
            <person name="Kellis M."/>
            <person name="Gelbart W."/>
            <person name="Iyer V.N."/>
            <person name="Pollard D.A."/>
            <person name="Sackton T.B."/>
            <person name="Larracuente A.M."/>
            <person name="Singh N.D."/>
            <person name="Abad J.P."/>
            <person name="Abt D.N."/>
            <person name="Adryan B."/>
            <person name="Aguade M."/>
            <person name="Akashi H."/>
            <person name="Anderson W.W."/>
            <person name="Aquadro C.F."/>
            <person name="Ardell D.H."/>
            <person name="Arguello R."/>
            <person name="Artieri C.G."/>
            <person name="Barbash D.A."/>
            <person name="Barker D."/>
            <person name="Barsanti P."/>
            <person name="Batterham P."/>
            <person name="Batzoglou S."/>
            <person name="Begun D."/>
            <person name="Bhutkar A."/>
            <person name="Blanco E."/>
            <person name="Bosak S.A."/>
            <person name="Bradley R.K."/>
            <person name="Brand A.D."/>
            <person name="Brent M.R."/>
            <person name="Brooks A.N."/>
            <person name="Brown R.H."/>
            <person name="Butlin R.K."/>
            <person name="Caggese C."/>
            <person name="Calvi B.R."/>
            <person name="Bernardo de Carvalho A."/>
            <person name="Caspi A."/>
            <person name="Castrezana S."/>
            <person name="Celniker S.E."/>
            <person name="Chang J.L."/>
            <person name="Chapple C."/>
            <person name="Chatterji S."/>
            <person name="Chinwalla A."/>
            <person name="Civetta A."/>
            <person name="Clifton S.W."/>
            <person name="Comeron J.M."/>
            <person name="Costello J.C."/>
            <person name="Coyne J.A."/>
            <person name="Daub J."/>
            <person name="David R.G."/>
            <person name="Delcher A.L."/>
            <person name="Delehaunty K."/>
            <person name="Do C.B."/>
            <person name="Ebling H."/>
            <person name="Edwards K."/>
            <person name="Eickbush T."/>
            <person name="Evans J.D."/>
            <person name="Filipski A."/>
            <person name="Findeiss S."/>
            <person name="Freyhult E."/>
            <person name="Fulton L."/>
            <person name="Fulton R."/>
            <person name="Garcia A.C."/>
            <person name="Gardiner A."/>
            <person name="Garfield D.A."/>
            <person name="Garvin B.E."/>
            <person name="Gibson G."/>
            <person name="Gilbert D."/>
            <person name="Gnerre S."/>
            <person name="Godfrey J."/>
            <person name="Good R."/>
            <person name="Gotea V."/>
            <person name="Gravely B."/>
            <person name="Greenberg A.J."/>
            <person name="Griffiths-Jones S."/>
            <person name="Gross S."/>
            <person name="Guigo R."/>
            <person name="Gustafson E.A."/>
            <person name="Haerty W."/>
            <person name="Hahn M.W."/>
            <person name="Halligan D.L."/>
            <person name="Halpern A.L."/>
            <person name="Halter G.M."/>
            <person name="Han M.V."/>
            <person name="Heger A."/>
            <person name="Hillier L."/>
            <person name="Hinrichs A.S."/>
            <person name="Holmes I."/>
            <person name="Hoskins R.A."/>
            <person name="Hubisz M.J."/>
            <person name="Hultmark D."/>
            <person name="Huntley M.A."/>
            <person name="Jaffe D.B."/>
            <person name="Jagadeeshan S."/>
            <person name="Jeck W.R."/>
            <person name="Johnson J."/>
            <person name="Jones C.D."/>
            <person name="Jordan W.C."/>
            <person name="Karpen G.H."/>
            <person name="Kataoka E."/>
            <person name="Keightley P.D."/>
            <person name="Kheradpour P."/>
            <person name="Kirkness E.F."/>
            <person name="Koerich L.B."/>
            <person name="Kristiansen K."/>
            <person name="Kudrna D."/>
            <person name="Kulathinal R.J."/>
            <person name="Kumar S."/>
            <person name="Kwok R."/>
            <person name="Lander E."/>
            <person name="Langley C.H."/>
            <person name="Lapoint R."/>
            <person name="Lazzaro B.P."/>
            <person name="Lee S.J."/>
            <person name="Levesque L."/>
            <person name="Li R."/>
            <person name="Lin C.F."/>
            <person name="Lin M.F."/>
            <person name="Lindblad-Toh K."/>
            <person name="Llopart A."/>
            <person name="Long M."/>
            <person name="Low L."/>
            <person name="Lozovsky E."/>
            <person name="Lu J."/>
            <person name="Luo M."/>
            <person name="Machado C.A."/>
            <person name="Makalowski W."/>
            <person name="Marzo M."/>
            <person name="Matsuda M."/>
            <person name="Matzkin L."/>
            <person name="McAllister B."/>
            <person name="McBride C.S."/>
            <person name="McKernan B."/>
            <person name="McKernan K."/>
            <person name="Mendez-Lago M."/>
            <person name="Minx P."/>
            <person name="Mollenhauer M.U."/>
            <person name="Montooth K."/>
            <person name="Mount S.M."/>
            <person name="Mu X."/>
            <person name="Myers E."/>
            <person name="Negre B."/>
            <person name="Newfeld S."/>
            <person name="Nielsen R."/>
            <person name="Noor M.A."/>
            <person name="O'Grady P."/>
            <person name="Pachter L."/>
            <person name="Papaceit M."/>
            <person name="Parisi M.J."/>
            <person name="Parisi M."/>
            <person name="Parts L."/>
            <person name="Pedersen J.S."/>
            <person name="Pesole G."/>
            <person name="Phillippy A.M."/>
            <person name="Ponting C.P."/>
            <person name="Pop M."/>
            <person name="Porcelli D."/>
            <person name="Powell J.R."/>
            <person name="Prohaska S."/>
            <person name="Pruitt K."/>
            <person name="Puig M."/>
            <person name="Quesneville H."/>
            <person name="Ram K.R."/>
            <person name="Rand D."/>
            <person name="Rasmussen M.D."/>
            <person name="Reed L.K."/>
            <person name="Reenan R."/>
            <person name="Reily A."/>
            <person name="Remington K.A."/>
            <person name="Rieger T.T."/>
            <person name="Ritchie M.G."/>
            <person name="Robin C."/>
            <person name="Rogers Y.H."/>
            <person name="Rohde C."/>
            <person name="Rozas J."/>
            <person name="Rubenfield M.J."/>
            <person name="Ruiz A."/>
            <person name="Russo S."/>
            <person name="Salzberg S.L."/>
            <person name="Sanchez-Gracia A."/>
            <person name="Saranga D.J."/>
            <person name="Sato H."/>
            <person name="Schaeffer S.W."/>
            <person name="Schatz M.C."/>
            <person name="Schlenke T."/>
            <person name="Schwartz R."/>
            <person name="Segarra C."/>
            <person name="Singh R.S."/>
            <person name="Sirot L."/>
            <person name="Sirota M."/>
            <person name="Sisneros N.B."/>
            <person name="Smith C.D."/>
            <person name="Smith T.F."/>
            <person name="Spieth J."/>
            <person name="Stage D.E."/>
            <person name="Stark A."/>
            <person name="Stephan W."/>
            <person name="Strausberg R.L."/>
            <person name="Strempel S."/>
            <person name="Sturgill D."/>
            <person name="Sutton G."/>
            <person name="Sutton G.G."/>
            <person name="Tao W."/>
            <person name="Teichmann S."/>
            <person name="Tobari Y.N."/>
            <person name="Tomimura Y."/>
            <person name="Tsolas J.M."/>
            <person name="Valente V.L."/>
            <person name="Venter E."/>
            <person name="Venter J.C."/>
            <person name="Vicario S."/>
            <person name="Vieira F.G."/>
            <person name="Vilella A.J."/>
            <person name="Villasante A."/>
            <person name="Walenz B."/>
            <person name="Wang J."/>
            <person name="Wasserman M."/>
            <person name="Watts T."/>
            <person name="Wilson D."/>
            <person name="Wilson R.K."/>
            <person name="Wing R.A."/>
            <person name="Wolfner M.F."/>
            <person name="Wong A."/>
            <person name="Wong G.K."/>
            <person name="Wu C.I."/>
            <person name="Wu G."/>
            <person name="Yamamoto D."/>
            <person name="Yang H.P."/>
            <person name="Yang S.P."/>
            <person name="Yorke J.A."/>
            <person name="Yoshida K."/>
            <person name="Zdobnov E."/>
            <person name="Zhang P."/>
            <person name="Zhang Y."/>
            <person name="Zimin A.V."/>
            <person name="Baldwin J."/>
            <person name="Abdouelleil A."/>
            <person name="Abdulkadir J."/>
            <person name="Abebe A."/>
            <person name="Abera B."/>
            <person name="Abreu J."/>
            <person name="Acer S.C."/>
            <person name="Aftuck L."/>
            <person name="Alexander A."/>
            <person name="An P."/>
            <person name="Anderson E."/>
            <person name="Anderson S."/>
            <person name="Arachi H."/>
            <person name="Azer M."/>
            <person name="Bachantsang P."/>
            <person name="Barry A."/>
            <person name="Bayul T."/>
            <person name="Berlin A."/>
            <person name="Bessette D."/>
            <person name="Bloom T."/>
            <person name="Blye J."/>
            <person name="Boguslavskiy L."/>
            <person name="Bonnet C."/>
            <person name="Boukhgalter B."/>
            <person name="Bourzgui I."/>
            <person name="Brown A."/>
            <person name="Cahill P."/>
            <person name="Channer S."/>
            <person name="Cheshatsang Y."/>
            <person name="Chuda L."/>
            <person name="Citroen M."/>
            <person name="Collymore A."/>
            <person name="Cooke P."/>
            <person name="Costello M."/>
            <person name="D'Aco K."/>
            <person name="Daza R."/>
            <person name="De Haan G."/>
            <person name="DeGray S."/>
            <person name="DeMaso C."/>
            <person name="Dhargay N."/>
            <person name="Dooley K."/>
            <person name="Dooley E."/>
            <person name="Doricent M."/>
            <person name="Dorje P."/>
            <person name="Dorjee K."/>
            <person name="Dupes A."/>
            <person name="Elong R."/>
            <person name="Falk J."/>
            <person name="Farina A."/>
            <person name="Faro S."/>
            <person name="Ferguson D."/>
            <person name="Fisher S."/>
            <person name="Foley C.D."/>
            <person name="Franke A."/>
            <person name="Friedrich D."/>
            <person name="Gadbois L."/>
            <person name="Gearin G."/>
            <person name="Gearin C.R."/>
            <person name="Giannoukos G."/>
            <person name="Goode T."/>
            <person name="Graham J."/>
            <person name="Grandbois E."/>
            <person name="Grewal S."/>
            <person name="Gyaltsen K."/>
            <person name="Hafez N."/>
            <person name="Hagos B."/>
            <person name="Hall J."/>
            <person name="Henson C."/>
            <person name="Hollinger A."/>
            <person name="Honan T."/>
            <person name="Huard M.D."/>
            <person name="Hughes L."/>
            <person name="Hurhula B."/>
            <person name="Husby M.E."/>
            <person name="Kamat A."/>
            <person name="Kanga B."/>
            <person name="Kashin S."/>
            <person name="Khazanovich D."/>
            <person name="Kisner P."/>
            <person name="Lance K."/>
            <person name="Lara M."/>
            <person name="Lee W."/>
            <person name="Lennon N."/>
            <person name="Letendre F."/>
            <person name="LeVine R."/>
            <person name="Lipovsky A."/>
            <person name="Liu X."/>
            <person name="Liu J."/>
            <person name="Liu S."/>
            <person name="Lokyitsang T."/>
            <person name="Lokyitsang Y."/>
            <person name="Lubonja R."/>
            <person name="Lui A."/>
            <person name="MacDonald P."/>
            <person name="Magnisalis V."/>
            <person name="Maru K."/>
            <person name="Matthews C."/>
            <person name="McCusker W."/>
            <person name="McDonough S."/>
            <person name="Mehta T."/>
            <person name="Meldrim J."/>
            <person name="Meneus L."/>
            <person name="Mihai O."/>
            <person name="Mihalev A."/>
            <person name="Mihova T."/>
            <person name="Mittelman R."/>
            <person name="Mlenga V."/>
            <person name="Montmayeur A."/>
            <person name="Mulrain L."/>
            <person name="Navidi A."/>
            <person name="Naylor J."/>
            <person name="Negash T."/>
            <person name="Nguyen T."/>
            <person name="Nguyen N."/>
            <person name="Nicol R."/>
            <person name="Norbu C."/>
            <person name="Norbu N."/>
            <person name="Novod N."/>
            <person name="O'Neill B."/>
            <person name="Osman S."/>
            <person name="Markiewicz E."/>
            <person name="Oyono O.L."/>
            <person name="Patti C."/>
            <person name="Phunkhang P."/>
            <person name="Pierre F."/>
            <person name="Priest M."/>
            <person name="Raghuraman S."/>
            <person name="Rege F."/>
            <person name="Reyes R."/>
            <person name="Rise C."/>
            <person name="Rogov P."/>
            <person name="Ross K."/>
            <person name="Ryan E."/>
            <person name="Settipalli S."/>
            <person name="Shea T."/>
            <person name="Sherpa N."/>
            <person name="Shi L."/>
            <person name="Shih D."/>
            <person name="Sparrow T."/>
            <person name="Spaulding J."/>
            <person name="Stalker J."/>
            <person name="Stange-Thomann N."/>
            <person name="Stavropoulos S."/>
            <person name="Stone C."/>
            <person name="Strader C."/>
            <person name="Tesfaye S."/>
            <person name="Thomson T."/>
            <person name="Thoulutsang Y."/>
            <person name="Thoulutsang D."/>
            <person name="Topham K."/>
            <person name="Topping I."/>
            <person name="Tsamla T."/>
            <person name="Vassiliev H."/>
            <person name="Vo A."/>
            <person name="Wangchuk T."/>
            <person name="Wangdi T."/>
            <person name="Weiand M."/>
            <person name="Wilkinson J."/>
            <person name="Wilson A."/>
            <person name="Yadav S."/>
            <person name="Young G."/>
            <person name="Yu Q."/>
            <person name="Zembek L."/>
            <person name="Zhong D."/>
            <person name="Zimmer A."/>
            <person name="Zwirko Z."/>
            <person name="Jaffe D.B."/>
            <person name="Alvarez P."/>
            <person name="Brockman W."/>
            <person name="Butler J."/>
            <person name="Chin C."/>
            <person name="Gnerre S."/>
            <person name="Grabherr M."/>
            <person name="Kleber M."/>
            <person name="Mauceli E."/>
            <person name="MacCallum I."/>
        </authorList>
    </citation>
    <scope>NUCLEOTIDE SEQUENCE [LARGE SCALE GENOMIC DNA]</scope>
    <source>
        <strain evidence="3">Rob3c / Tucson 14021-0248.25</strain>
    </source>
</reference>
<dbReference type="HOGENOM" id="CLU_263089_0_0_1"/>
<sequence>MPRNTCRPSECATASQDEPEASANNNNNHSNNNNNNEGIIKQELEAAPPVCHRKSERRRVARDIFLVFEEQTTRRRGKGARGKATRAKQKFGHLKVANTPRINKNVLRDIKTEPKCSSEAVVAAAAPAIIPIPALNPPIPPQIATLNPPLPEEPTLAKSLPRTAAVKLETKTHVTSTATASNVVAPKRISPKPKAPSVQEKETEVVSAVTPASLPIPKSAAAPATSPTTPSVNPIFLWVKQDDTRIVEVRCEDYDKRNRIRLTKTTNGWRSMPRTDASSTRIVKFFHGSAAPLMKVKREQHLQRLEEEEQQHQEQELEPAEDHEREQDQPEQQLPSIGQTLLQDWDESATQLPDEIEEEEEKEEEEGQESDAAQQQNGHLATVLEDVVVMPPAQEPEMAPTPCFDGLLDSEETNASTKATKTNTPTYQSSTPSPLQMQLCPKTGLFLPKGDLALVQLPEEDVLPEEAEDKPLGGNDAVECFDANTKNLKDLLDDADDLLQNCSSENGSSGADLLDSLVKRSCEDNLVQETRPGNGTNPPNSSSSGDGLSSFCVPDLDKDLPSILNMDNDDAPKCLSFNEAGEIEGLNGELFLGIEAFEKQHEAVATEPEPQPPTPATVEMTQTPTPTPTPEKEMEKSIVVEETPKDLSYKKREEVCPPSESRSQCAVTSSSDILKSPERELQLPANSIPAEVETTSETIKNLILEQFLKLNNNPQQAEPMDLGKAGRDGKLETVVIDDEEEEDSSQPLKKRPKASIKMDKDPDPLTQLKMLISNPQWKVPDPILVPKDRLGAVLASPAREIPLLLTTRPELRLPEAFAYPEIIQNPNILVVTMEQLEAILKTESEQAAKVTKDPDPVIVVPSKARSPSPKQIQPKPVPVQPKPPPVAPVAPTPPSPADSSLSTDLNATTLALLQQMLWLPYFGQLSQEFFKTIKDPLGLQRKFMSNLLPLYNNQFGLQHLDELYKHCMKQKSTEEQPQPKVTTPVPPPVAAPPPPPPLPQSTASGPNSFNGFTNPVELALMQKLLQPQLPQFLNWEAAKEASSTSSAAAATSNHHHHQEHKRPRRETEAESISNFTKSKPSFDAPGTTPCPPPPAAAPAPLATAAPPAPAQAEHKPRLTIKSLSNLLEPEANVVPLLNVPFDGMRGRPSMHKAVPDQAKGDAGTGRTLRSSKACVTYNPLEQAKQQMHPAAAAQQQRKRGNMLTQDVQQQQHQQNLADAAAAAGMDANSALWHPLFGSNPKQGYNSPWQWTTVTASAAAAARESLLNSYLYQKDSDAGNYMTEQSYWQQHQQHHHQQQQHQQQQHQQNQQQQHQHQQHQQQQQKQLQQQQQHQWSGNNGSSNQRSNNYANNYAAAAAASMYMQHFNPYMQQKAALLAEKAAQAAAGAAGGS</sequence>
<feature type="compositionally biased region" description="Low complexity" evidence="1">
    <location>
        <begin position="413"/>
        <end position="426"/>
    </location>
</feature>
<feature type="compositionally biased region" description="Polar residues" evidence="1">
    <location>
        <begin position="427"/>
        <end position="436"/>
    </location>
</feature>
<dbReference type="OMA" id="HKPRLTC"/>
<accession>B4HL94</accession>
<feature type="compositionally biased region" description="Polar residues" evidence="1">
    <location>
        <begin position="1070"/>
        <end position="1079"/>
    </location>
</feature>
<dbReference type="PANTHER" id="PTHR48148">
    <property type="entry name" value="KERATINOCYTE PROLINE-RICH PROTEIN"/>
    <property type="match status" value="1"/>
</dbReference>
<feature type="compositionally biased region" description="Polar residues" evidence="1">
    <location>
        <begin position="660"/>
        <end position="673"/>
    </location>
</feature>
<feature type="region of interest" description="Disordered" evidence="1">
    <location>
        <begin position="602"/>
        <end position="682"/>
    </location>
</feature>
<feature type="region of interest" description="Disordered" evidence="1">
    <location>
        <begin position="524"/>
        <end position="553"/>
    </location>
</feature>
<feature type="compositionally biased region" description="Low complexity" evidence="1">
    <location>
        <begin position="532"/>
        <end position="550"/>
    </location>
</feature>
<feature type="compositionally biased region" description="Low complexity" evidence="1">
    <location>
        <begin position="1298"/>
        <end position="1346"/>
    </location>
</feature>
<feature type="region of interest" description="Disordered" evidence="1">
    <location>
        <begin position="303"/>
        <end position="333"/>
    </location>
</feature>
<name>B4HL94_DROSE</name>
<feature type="compositionally biased region" description="Pro residues" evidence="1">
    <location>
        <begin position="1088"/>
        <end position="1097"/>
    </location>
</feature>
<dbReference type="Proteomes" id="UP000001292">
    <property type="component" value="Unassembled WGS sequence"/>
</dbReference>
<feature type="compositionally biased region" description="Pro residues" evidence="1">
    <location>
        <begin position="875"/>
        <end position="896"/>
    </location>
</feature>
<dbReference type="STRING" id="7238.B4HL94"/>
<feature type="compositionally biased region" description="Low complexity" evidence="1">
    <location>
        <begin position="1043"/>
        <end position="1052"/>
    </location>
</feature>
<feature type="compositionally biased region" description="Acidic residues" evidence="1">
    <location>
        <begin position="354"/>
        <end position="369"/>
    </location>
</feature>
<gene>
    <name evidence="2" type="primary">Dsec\GM25178</name>
    <name evidence="2" type="ORF">Dsec_GM25178</name>
</gene>
<feature type="region of interest" description="Disordered" evidence="1">
    <location>
        <begin position="736"/>
        <end position="762"/>
    </location>
</feature>
<feature type="region of interest" description="Disordered" evidence="1">
    <location>
        <begin position="858"/>
        <end position="902"/>
    </location>
</feature>
<feature type="region of interest" description="Disordered" evidence="1">
    <location>
        <begin position="1043"/>
        <end position="1115"/>
    </location>
</feature>
<feature type="compositionally biased region" description="Low complexity" evidence="1">
    <location>
        <begin position="24"/>
        <end position="36"/>
    </location>
</feature>
<evidence type="ECO:0000313" key="3">
    <source>
        <dbReference type="Proteomes" id="UP000001292"/>
    </source>
</evidence>
<dbReference type="PANTHER" id="PTHR48148:SF2">
    <property type="entry name" value="PA14 DOMAIN-CONTAINING PROTEIN"/>
    <property type="match status" value="1"/>
</dbReference>
<feature type="region of interest" description="Disordered" evidence="1">
    <location>
        <begin position="969"/>
        <end position="1010"/>
    </location>
</feature>
<feature type="compositionally biased region" description="Basic and acidic residues" evidence="1">
    <location>
        <begin position="303"/>
        <end position="328"/>
    </location>
</feature>
<proteinExistence type="predicted"/>
<feature type="compositionally biased region" description="Basic and acidic residues" evidence="1">
    <location>
        <begin position="630"/>
        <end position="655"/>
    </location>
</feature>
<evidence type="ECO:0000313" key="2">
    <source>
        <dbReference type="EMBL" id="EDW40913.1"/>
    </source>
</evidence>
<feature type="region of interest" description="Disordered" evidence="1">
    <location>
        <begin position="1"/>
        <end position="36"/>
    </location>
</feature>
<feature type="region of interest" description="Disordered" evidence="1">
    <location>
        <begin position="1285"/>
        <end position="1346"/>
    </location>
</feature>
<feature type="compositionally biased region" description="Pro residues" evidence="1">
    <location>
        <begin position="984"/>
        <end position="999"/>
    </location>
</feature>
<keyword evidence="3" id="KW-1185">Reference proteome</keyword>
<protein>
    <submittedName>
        <fullName evidence="2">GM25178</fullName>
    </submittedName>
</protein>
<dbReference type="EMBL" id="CH480815">
    <property type="protein sequence ID" value="EDW40913.1"/>
    <property type="molecule type" value="Genomic_DNA"/>
</dbReference>
<feature type="compositionally biased region" description="Basic residues" evidence="1">
    <location>
        <begin position="1053"/>
        <end position="1064"/>
    </location>
</feature>
<evidence type="ECO:0000256" key="1">
    <source>
        <dbReference type="SAM" id="MobiDB-lite"/>
    </source>
</evidence>
<feature type="region of interest" description="Disordered" evidence="1">
    <location>
        <begin position="351"/>
        <end position="436"/>
    </location>
</feature>
<organism evidence="3">
    <name type="scientific">Drosophila sechellia</name>
    <name type="common">Fruit fly</name>
    <dbReference type="NCBI Taxonomy" id="7238"/>
    <lineage>
        <taxon>Eukaryota</taxon>
        <taxon>Metazoa</taxon>
        <taxon>Ecdysozoa</taxon>
        <taxon>Arthropoda</taxon>
        <taxon>Hexapoda</taxon>
        <taxon>Insecta</taxon>
        <taxon>Pterygota</taxon>
        <taxon>Neoptera</taxon>
        <taxon>Endopterygota</taxon>
        <taxon>Diptera</taxon>
        <taxon>Brachycera</taxon>
        <taxon>Muscomorpha</taxon>
        <taxon>Ephydroidea</taxon>
        <taxon>Drosophilidae</taxon>
        <taxon>Drosophila</taxon>
        <taxon>Sophophora</taxon>
    </lineage>
</organism>